<keyword evidence="3" id="KW-1185">Reference proteome</keyword>
<dbReference type="SUPFAM" id="SSF52096">
    <property type="entry name" value="ClpP/crotonase"/>
    <property type="match status" value="1"/>
</dbReference>
<proteinExistence type="predicted"/>
<dbReference type="SMART" id="SM00245">
    <property type="entry name" value="TSPc"/>
    <property type="match status" value="1"/>
</dbReference>
<dbReference type="CDD" id="cd07563">
    <property type="entry name" value="Peptidase_S41_IRBP"/>
    <property type="match status" value="1"/>
</dbReference>
<organism evidence="2 3">
    <name type="scientific">Algoriphagus pacificus</name>
    <dbReference type="NCBI Taxonomy" id="2811234"/>
    <lineage>
        <taxon>Bacteria</taxon>
        <taxon>Pseudomonadati</taxon>
        <taxon>Bacteroidota</taxon>
        <taxon>Cytophagia</taxon>
        <taxon>Cytophagales</taxon>
        <taxon>Cyclobacteriaceae</taxon>
        <taxon>Algoriphagus</taxon>
    </lineage>
</organism>
<protein>
    <submittedName>
        <fullName evidence="2">Peptidase S41</fullName>
    </submittedName>
</protein>
<sequence length="448" mass="51381">MKRLVFFYLLLLSGMVYGQMPNKLTKEDKVYGLSKFWQEVNYNFVYLYKVDQLKWDELYKEYIGKVQESPNDYEYYRLMQRFCASLKDGHTNIYFPKYIQENVLNTHFGEYRFILSNVGGKAIITQINNSKKDELPIGSEIISVNGIATADYLRESIYPFISASTSYTLEDWGISKMLEGYVGTSYDLQLILPNGLEKQLTVTIAKSEEKEFFPGLQTRELLELKWYSNQTAYISLNSFSDWEIMEMFRKKNKELKQAKSLIIDLRNNGGGNTSIGKVILHYLTEDTIFYGSKSQTRQHIATFKAWGKDSYFYDLPFSPDTLGAGDKKLLRNKRIVVPTVLLIGHGTASAAEDFLIYADKQKHMTKIGEPTYGSTGQPLSFNLPEGGLARVCTKKDTYPDGREFVGVGIQPDILVSKSLTDFLENRDPALEKALEYLEKQKSEKLKVN</sequence>
<dbReference type="InterPro" id="IPR029045">
    <property type="entry name" value="ClpP/crotonase-like_dom_sf"/>
</dbReference>
<dbReference type="Gene3D" id="3.90.226.10">
    <property type="entry name" value="2-enoyl-CoA Hydratase, Chain A, domain 1"/>
    <property type="match status" value="1"/>
</dbReference>
<feature type="domain" description="Tail specific protease" evidence="1">
    <location>
        <begin position="205"/>
        <end position="416"/>
    </location>
</feature>
<reference evidence="2 3" key="1">
    <citation type="submission" date="2021-03" db="EMBL/GenBank/DDBJ databases">
        <title>novel species isolated from a fishpond in China.</title>
        <authorList>
            <person name="Lu H."/>
            <person name="Cai Z."/>
        </authorList>
    </citation>
    <scope>NUCLEOTIDE SEQUENCE [LARGE SCALE GENOMIC DNA]</scope>
    <source>
        <strain evidence="2 3">YJ13C</strain>
    </source>
</reference>
<dbReference type="InterPro" id="IPR005151">
    <property type="entry name" value="Tail-specific_protease"/>
</dbReference>
<gene>
    <name evidence="2" type="ORF">J0A69_12410</name>
</gene>
<evidence type="ECO:0000313" key="3">
    <source>
        <dbReference type="Proteomes" id="UP000664480"/>
    </source>
</evidence>
<name>A0ABS3CGT4_9BACT</name>
<dbReference type="EMBL" id="JAFKCU010000002">
    <property type="protein sequence ID" value="MBN7816242.1"/>
    <property type="molecule type" value="Genomic_DNA"/>
</dbReference>
<dbReference type="PANTHER" id="PTHR32060:SF30">
    <property type="entry name" value="CARBOXY-TERMINAL PROCESSING PROTEASE CTPA"/>
    <property type="match status" value="1"/>
</dbReference>
<dbReference type="PANTHER" id="PTHR32060">
    <property type="entry name" value="TAIL-SPECIFIC PROTEASE"/>
    <property type="match status" value="1"/>
</dbReference>
<dbReference type="Proteomes" id="UP000664480">
    <property type="component" value="Unassembled WGS sequence"/>
</dbReference>
<evidence type="ECO:0000313" key="2">
    <source>
        <dbReference type="EMBL" id="MBN7816242.1"/>
    </source>
</evidence>
<evidence type="ECO:0000259" key="1">
    <source>
        <dbReference type="SMART" id="SM00245"/>
    </source>
</evidence>
<dbReference type="Gene3D" id="3.30.750.44">
    <property type="match status" value="1"/>
</dbReference>
<comment type="caution">
    <text evidence="2">The sequence shown here is derived from an EMBL/GenBank/DDBJ whole genome shotgun (WGS) entry which is preliminary data.</text>
</comment>
<accession>A0ABS3CGT4</accession>
<dbReference type="Pfam" id="PF03572">
    <property type="entry name" value="Peptidase_S41"/>
    <property type="match status" value="1"/>
</dbReference>